<dbReference type="InterPro" id="IPR036662">
    <property type="entry name" value="PTS_EIIA_man-typ_sf"/>
</dbReference>
<evidence type="ECO:0000256" key="1">
    <source>
        <dbReference type="ARBA" id="ARBA00022679"/>
    </source>
</evidence>
<dbReference type="GO" id="GO:0009401">
    <property type="term" value="P:phosphoenolpyruvate-dependent sugar phosphotransferase system"/>
    <property type="evidence" value="ECO:0007669"/>
    <property type="project" value="InterPro"/>
</dbReference>
<dbReference type="EMBL" id="FOIM01000001">
    <property type="protein sequence ID" value="SES94581.1"/>
    <property type="molecule type" value="Genomic_DNA"/>
</dbReference>
<organism evidence="3 4">
    <name type="scientific">Enterocloster lavalensis</name>
    <dbReference type="NCBI Taxonomy" id="460384"/>
    <lineage>
        <taxon>Bacteria</taxon>
        <taxon>Bacillati</taxon>
        <taxon>Bacillota</taxon>
        <taxon>Clostridia</taxon>
        <taxon>Lachnospirales</taxon>
        <taxon>Lachnospiraceae</taxon>
        <taxon>Enterocloster</taxon>
    </lineage>
</organism>
<dbReference type="Pfam" id="PF03610">
    <property type="entry name" value="EIIA-man"/>
    <property type="match status" value="1"/>
</dbReference>
<dbReference type="InterPro" id="IPR051471">
    <property type="entry name" value="Bacterial_PTS_sugar_comp"/>
</dbReference>
<dbReference type="SUPFAM" id="SSF53062">
    <property type="entry name" value="PTS system fructose IIA component-like"/>
    <property type="match status" value="1"/>
</dbReference>
<dbReference type="AlphaFoldDB" id="A0A1I0ALH6"/>
<accession>A0A1I0ALH6</accession>
<dbReference type="PANTHER" id="PTHR33799:SF1">
    <property type="entry name" value="PTS SYSTEM MANNOSE-SPECIFIC EIIAB COMPONENT-RELATED"/>
    <property type="match status" value="1"/>
</dbReference>
<feature type="domain" description="PTS EIIA type-4" evidence="2">
    <location>
        <begin position="4"/>
        <end position="128"/>
    </location>
</feature>
<dbReference type="Gene3D" id="3.40.50.510">
    <property type="entry name" value="Phosphotransferase system, mannose-type IIA component"/>
    <property type="match status" value="1"/>
</dbReference>
<dbReference type="STRING" id="460384.SAMN05216313_10178"/>
<evidence type="ECO:0000313" key="3">
    <source>
        <dbReference type="EMBL" id="SES94581.1"/>
    </source>
</evidence>
<keyword evidence="4" id="KW-1185">Reference proteome</keyword>
<gene>
    <name evidence="3" type="ORF">SAMN05216313_10178</name>
</gene>
<dbReference type="GO" id="GO:0016740">
    <property type="term" value="F:transferase activity"/>
    <property type="evidence" value="ECO:0007669"/>
    <property type="project" value="UniProtKB-KW"/>
</dbReference>
<evidence type="ECO:0000313" key="4">
    <source>
        <dbReference type="Proteomes" id="UP000198508"/>
    </source>
</evidence>
<dbReference type="InterPro" id="IPR004701">
    <property type="entry name" value="PTS_EIIA_man-typ"/>
</dbReference>
<reference evidence="4" key="1">
    <citation type="submission" date="2016-10" db="EMBL/GenBank/DDBJ databases">
        <authorList>
            <person name="Varghese N."/>
            <person name="Submissions S."/>
        </authorList>
    </citation>
    <scope>NUCLEOTIDE SEQUENCE [LARGE SCALE GENOMIC DNA]</scope>
    <source>
        <strain evidence="4">NLAE-zl-G277</strain>
    </source>
</reference>
<dbReference type="Proteomes" id="UP000198508">
    <property type="component" value="Unassembled WGS sequence"/>
</dbReference>
<dbReference type="RefSeq" id="WP_092360349.1">
    <property type="nucleotide sequence ID" value="NZ_CABJCG010000007.1"/>
</dbReference>
<protein>
    <submittedName>
        <fullName evidence="3">PTS system, mannose-specific IIA component</fullName>
    </submittedName>
</protein>
<dbReference type="PROSITE" id="PS51096">
    <property type="entry name" value="PTS_EIIA_TYPE_4"/>
    <property type="match status" value="1"/>
</dbReference>
<name>A0A1I0ALH6_9FIRM</name>
<dbReference type="PANTHER" id="PTHR33799">
    <property type="entry name" value="PTS PERMEASE-RELATED-RELATED"/>
    <property type="match status" value="1"/>
</dbReference>
<dbReference type="GO" id="GO:0016020">
    <property type="term" value="C:membrane"/>
    <property type="evidence" value="ECO:0007669"/>
    <property type="project" value="InterPro"/>
</dbReference>
<evidence type="ECO:0000259" key="2">
    <source>
        <dbReference type="PROSITE" id="PS51096"/>
    </source>
</evidence>
<keyword evidence="1" id="KW-0808">Transferase</keyword>
<sequence>MSAMRHFLTASHGPLAGAILKSAAFIGGEDVIAGVGVIEVLMEDSGDTIRERVESVFSAYGEEDEIIAMTDVFGGNVTNILTEYIGRKRLHLITGMNLAMVLEALLSDPSMDTQALVDQLCRSGREGVKHVNCLMEEKGEEEEI</sequence>
<proteinExistence type="predicted"/>